<comment type="caution">
    <text evidence="1">The sequence shown here is derived from an EMBL/GenBank/DDBJ whole genome shotgun (WGS) entry which is preliminary data.</text>
</comment>
<dbReference type="RefSeq" id="WP_118103135.1">
    <property type="nucleotide sequence ID" value="NZ_JABWDG010000093.1"/>
</dbReference>
<sequence length="125" mass="14047">MKKFLFCLIILTAIAVPESFAQETTSTTTTDLPLARLHITGSKNRPRTVVPLWIDCYYDSGIMYFDSSEGNCNVEVIVTDLNSGISRIFYLSNNDSPLLINLESGTYSILYVADENEYEGILNLY</sequence>
<evidence type="ECO:0000313" key="1">
    <source>
        <dbReference type="EMBL" id="RGY09063.1"/>
    </source>
</evidence>
<protein>
    <submittedName>
        <fullName evidence="1">Uncharacterized protein</fullName>
    </submittedName>
</protein>
<name>A0A413IF54_9BACT</name>
<reference evidence="1 2" key="1">
    <citation type="submission" date="2018-08" db="EMBL/GenBank/DDBJ databases">
        <title>A genome reference for cultivated species of the human gut microbiota.</title>
        <authorList>
            <person name="Zou Y."/>
            <person name="Xue W."/>
            <person name="Luo G."/>
        </authorList>
    </citation>
    <scope>NUCLEOTIDE SEQUENCE [LARGE SCALE GENOMIC DNA]</scope>
    <source>
        <strain evidence="1 2">OF03-11</strain>
    </source>
</reference>
<accession>A0A413IF54</accession>
<proteinExistence type="predicted"/>
<dbReference type="AlphaFoldDB" id="A0A413IF54"/>
<gene>
    <name evidence="1" type="ORF">DXA53_04265</name>
</gene>
<evidence type="ECO:0000313" key="2">
    <source>
        <dbReference type="Proteomes" id="UP000284434"/>
    </source>
</evidence>
<organism evidence="1 2">
    <name type="scientific">Odoribacter splanchnicus</name>
    <dbReference type="NCBI Taxonomy" id="28118"/>
    <lineage>
        <taxon>Bacteria</taxon>
        <taxon>Pseudomonadati</taxon>
        <taxon>Bacteroidota</taxon>
        <taxon>Bacteroidia</taxon>
        <taxon>Bacteroidales</taxon>
        <taxon>Odoribacteraceae</taxon>
        <taxon>Odoribacter</taxon>
    </lineage>
</organism>
<dbReference type="Proteomes" id="UP000284434">
    <property type="component" value="Unassembled WGS sequence"/>
</dbReference>
<dbReference type="EMBL" id="QSCO01000004">
    <property type="protein sequence ID" value="RGY09063.1"/>
    <property type="molecule type" value="Genomic_DNA"/>
</dbReference>